<dbReference type="EMBL" id="AP025226">
    <property type="protein sequence ID" value="BDB98691.1"/>
    <property type="molecule type" value="Genomic_DNA"/>
</dbReference>
<dbReference type="AlphaFoldDB" id="A0AAQ4CSB0"/>
<sequence length="297" mass="34843">MIIRVTPLEPMFFRTYGEFTSYGISGPLPRITTFIGMVMWNLNVSITPKGDNWVEMYNYTTNEILGIKDIKGPIIEIEELGYQYVPFLIGGSLYLFNIEELPDDPLKESLKIKDKLLDYINKMMILNLEVDRRVLIEKQKNLPAINIRDKDIKEPNIYTVVMTSDNVFHKEYKEFYRINYVFYVNSEKEELFKKIDGKVVHFGGERRLAKITISDERLKNYDKKYTVILSPIYLFDGKNILEIYNYLITGKIVILSAGFNLITNRRNPIYRAISEGSTIKRDEIEKIRKFVFNGSYL</sequence>
<name>A0AAQ4CSB0_9CREN</name>
<protein>
    <recommendedName>
        <fullName evidence="4">CRISPR-associated protein Cmr3</fullName>
    </recommendedName>
</protein>
<evidence type="ECO:0000313" key="2">
    <source>
        <dbReference type="EMBL" id="BDB98691.1"/>
    </source>
</evidence>
<proteinExistence type="predicted"/>
<keyword evidence="1" id="KW-0472">Membrane</keyword>
<evidence type="ECO:0000313" key="3">
    <source>
        <dbReference type="Proteomes" id="UP001319921"/>
    </source>
</evidence>
<keyword evidence="1" id="KW-1133">Transmembrane helix</keyword>
<dbReference type="RefSeq" id="WP_229569068.1">
    <property type="nucleotide sequence ID" value="NZ_AP025226.1"/>
</dbReference>
<keyword evidence="3" id="KW-1185">Reference proteome</keyword>
<accession>A0AAQ4CSB0</accession>
<keyword evidence="1" id="KW-0812">Transmembrane</keyword>
<gene>
    <name evidence="2" type="ORF">SACC_17080</name>
</gene>
<evidence type="ECO:0008006" key="4">
    <source>
        <dbReference type="Google" id="ProtNLM"/>
    </source>
</evidence>
<dbReference type="GeneID" id="68866439"/>
<dbReference type="Proteomes" id="UP001319921">
    <property type="component" value="Chromosome"/>
</dbReference>
<dbReference type="KEGG" id="scas:SACC_17080"/>
<feature type="transmembrane region" description="Helical" evidence="1">
    <location>
        <begin position="243"/>
        <end position="262"/>
    </location>
</feature>
<evidence type="ECO:0000256" key="1">
    <source>
        <dbReference type="SAM" id="Phobius"/>
    </source>
</evidence>
<organism evidence="2 3">
    <name type="scientific">Saccharolobus caldissimus</name>
    <dbReference type="NCBI Taxonomy" id="1702097"/>
    <lineage>
        <taxon>Archaea</taxon>
        <taxon>Thermoproteota</taxon>
        <taxon>Thermoprotei</taxon>
        <taxon>Sulfolobales</taxon>
        <taxon>Sulfolobaceae</taxon>
        <taxon>Saccharolobus</taxon>
    </lineage>
</organism>
<reference evidence="2 3" key="1">
    <citation type="journal article" date="2022" name="Microbiol. Resour. Announc.">
        <title>Complete Genome Sequence of the Hyperthermophilic and Acidophilic Archaeon Saccharolobus caldissimus Strain HS-3T.</title>
        <authorList>
            <person name="Sakai H.D."/>
            <person name="Kurosawa N."/>
        </authorList>
    </citation>
    <scope>NUCLEOTIDE SEQUENCE [LARGE SCALE GENOMIC DNA]</scope>
    <source>
        <strain evidence="2 3">JCM32116</strain>
    </source>
</reference>